<dbReference type="EMBL" id="CACRXK020019207">
    <property type="protein sequence ID" value="CAB4033384.1"/>
    <property type="molecule type" value="Genomic_DNA"/>
</dbReference>
<evidence type="ECO:0000313" key="1">
    <source>
        <dbReference type="EMBL" id="CAB4033384.1"/>
    </source>
</evidence>
<comment type="caution">
    <text evidence="1">The sequence shown here is derived from an EMBL/GenBank/DDBJ whole genome shotgun (WGS) entry which is preliminary data.</text>
</comment>
<name>A0A7D9LEV3_PARCT</name>
<dbReference type="Proteomes" id="UP001152795">
    <property type="component" value="Unassembled WGS sequence"/>
</dbReference>
<feature type="non-terminal residue" evidence="1">
    <location>
        <position position="99"/>
    </location>
</feature>
<keyword evidence="2" id="KW-1185">Reference proteome</keyword>
<dbReference type="OrthoDB" id="9802488at2759"/>
<evidence type="ECO:0000313" key="2">
    <source>
        <dbReference type="Proteomes" id="UP001152795"/>
    </source>
</evidence>
<accession>A0A7D9LEV3</accession>
<reference evidence="1" key="1">
    <citation type="submission" date="2020-04" db="EMBL/GenBank/DDBJ databases">
        <authorList>
            <person name="Alioto T."/>
            <person name="Alioto T."/>
            <person name="Gomez Garrido J."/>
        </authorList>
    </citation>
    <scope>NUCLEOTIDE SEQUENCE</scope>
    <source>
        <strain evidence="1">A484AB</strain>
    </source>
</reference>
<gene>
    <name evidence="1" type="ORF">PACLA_8A017061</name>
</gene>
<protein>
    <submittedName>
        <fullName evidence="1">Uncharacterized protein</fullName>
    </submittedName>
</protein>
<sequence>MIITDEEIPDYFKIAIKIPIPTSHNGKNSGFDDHRGIRLLPAFDKISQRIILNRIQSFPPTQVHSLQGTNRKEQDSLTTAFMIDESIKSCCDEGDCVYA</sequence>
<proteinExistence type="predicted"/>
<dbReference type="AlphaFoldDB" id="A0A7D9LEV3"/>
<organism evidence="1 2">
    <name type="scientific">Paramuricea clavata</name>
    <name type="common">Red gorgonian</name>
    <name type="synonym">Violescent sea-whip</name>
    <dbReference type="NCBI Taxonomy" id="317549"/>
    <lineage>
        <taxon>Eukaryota</taxon>
        <taxon>Metazoa</taxon>
        <taxon>Cnidaria</taxon>
        <taxon>Anthozoa</taxon>
        <taxon>Octocorallia</taxon>
        <taxon>Malacalcyonacea</taxon>
        <taxon>Plexauridae</taxon>
        <taxon>Paramuricea</taxon>
    </lineage>
</organism>